<accession>A0A835XXD8</accession>
<name>A0A835XXD8_9CHLO</name>
<organism evidence="4 5">
    <name type="scientific">Edaphochlamys debaryana</name>
    <dbReference type="NCBI Taxonomy" id="47281"/>
    <lineage>
        <taxon>Eukaryota</taxon>
        <taxon>Viridiplantae</taxon>
        <taxon>Chlorophyta</taxon>
        <taxon>core chlorophytes</taxon>
        <taxon>Chlorophyceae</taxon>
        <taxon>CS clade</taxon>
        <taxon>Chlamydomonadales</taxon>
        <taxon>Chlamydomonadales incertae sedis</taxon>
        <taxon>Edaphochlamys</taxon>
    </lineage>
</organism>
<protein>
    <recommendedName>
        <fullName evidence="3">Pherophorin domain-containing protein</fullName>
    </recommendedName>
</protein>
<feature type="signal peptide" evidence="2">
    <location>
        <begin position="1"/>
        <end position="23"/>
    </location>
</feature>
<dbReference type="Proteomes" id="UP000612055">
    <property type="component" value="Unassembled WGS sequence"/>
</dbReference>
<evidence type="ECO:0000256" key="1">
    <source>
        <dbReference type="SAM" id="MobiDB-lite"/>
    </source>
</evidence>
<proteinExistence type="predicted"/>
<evidence type="ECO:0000313" key="5">
    <source>
        <dbReference type="Proteomes" id="UP000612055"/>
    </source>
</evidence>
<evidence type="ECO:0000259" key="3">
    <source>
        <dbReference type="Pfam" id="PF12499"/>
    </source>
</evidence>
<dbReference type="EMBL" id="JAEHOE010000042">
    <property type="protein sequence ID" value="KAG2492857.1"/>
    <property type="molecule type" value="Genomic_DNA"/>
</dbReference>
<dbReference type="AlphaFoldDB" id="A0A835XXD8"/>
<gene>
    <name evidence="4" type="ORF">HYH03_009011</name>
</gene>
<keyword evidence="2" id="KW-0732">Signal</keyword>
<reference evidence="4" key="1">
    <citation type="journal article" date="2020" name="bioRxiv">
        <title>Comparative genomics of Chlamydomonas.</title>
        <authorList>
            <person name="Craig R.J."/>
            <person name="Hasan A.R."/>
            <person name="Ness R.W."/>
            <person name="Keightley P.D."/>
        </authorList>
    </citation>
    <scope>NUCLEOTIDE SEQUENCE</scope>
    <source>
        <strain evidence="4">CCAP 11/70</strain>
    </source>
</reference>
<evidence type="ECO:0000313" key="4">
    <source>
        <dbReference type="EMBL" id="KAG2492857.1"/>
    </source>
</evidence>
<feature type="domain" description="Pherophorin" evidence="3">
    <location>
        <begin position="316"/>
        <end position="459"/>
    </location>
</feature>
<dbReference type="Pfam" id="PF12499">
    <property type="entry name" value="DUF3707"/>
    <property type="match status" value="1"/>
</dbReference>
<comment type="caution">
    <text evidence="4">The sequence shown here is derived from an EMBL/GenBank/DDBJ whole genome shotgun (WGS) entry which is preliminary data.</text>
</comment>
<evidence type="ECO:0000256" key="2">
    <source>
        <dbReference type="SAM" id="SignalP"/>
    </source>
</evidence>
<sequence>MAVGTPLAAAVLLMLASLPANIGQPYAFQPPSVSAPPPWSPLLDCNGVGQLAADMGDDLVKTFAATAFPGLQADTNAAILRAKELFLSDYALQGVLANKRSARALRKRLKTRGSSTTLLLSTALVGRAPALVAQLTLRSTVNFTLVNPATGLPVSGGSPSFMDAVEPAPSADLTLLPAPAVIEAIIGTTGAASAGGRRGLLARRGSPLVATALGLANATATVATAAVAVEFKPFNKGVLRLIPQSLLVTHWTAAGSLVANGLNLTSCGPVASPTPSPTPSPSASVPVPSPMPTPSPAAGYEACLPTFGACVDRARGDKRVPYTLSGAVTARTISGWNEFVIPIDPITAPTSAAAVNAYAIEFLINPECQGSSITVGILPANSTESDQQWPHYDSLGSNCTALKAPKLNLTPEQAATAGTALVIRIRPTSNCTSLTQLVAGVAGGDLVYAFASDGYKICPPQRVSLMADA</sequence>
<feature type="region of interest" description="Disordered" evidence="1">
    <location>
        <begin position="270"/>
        <end position="291"/>
    </location>
</feature>
<feature type="chain" id="PRO_5032360183" description="Pherophorin domain-containing protein" evidence="2">
    <location>
        <begin position="24"/>
        <end position="469"/>
    </location>
</feature>
<keyword evidence="5" id="KW-1185">Reference proteome</keyword>
<dbReference type="InterPro" id="IPR024616">
    <property type="entry name" value="Pherophorin"/>
</dbReference>